<protein>
    <submittedName>
        <fullName evidence="1">Uncharacterized protein</fullName>
    </submittedName>
</protein>
<comment type="caution">
    <text evidence="1">The sequence shown here is derived from an EMBL/GenBank/DDBJ whole genome shotgun (WGS) entry which is preliminary data.</text>
</comment>
<keyword evidence="2" id="KW-1185">Reference proteome</keyword>
<dbReference type="AlphaFoldDB" id="A0A4Y2T317"/>
<accession>A0A4Y2T317</accession>
<name>A0A4Y2T317_ARAVE</name>
<organism evidence="1 2">
    <name type="scientific">Araneus ventricosus</name>
    <name type="common">Orbweaver spider</name>
    <name type="synonym">Epeira ventricosa</name>
    <dbReference type="NCBI Taxonomy" id="182803"/>
    <lineage>
        <taxon>Eukaryota</taxon>
        <taxon>Metazoa</taxon>
        <taxon>Ecdysozoa</taxon>
        <taxon>Arthropoda</taxon>
        <taxon>Chelicerata</taxon>
        <taxon>Arachnida</taxon>
        <taxon>Araneae</taxon>
        <taxon>Araneomorphae</taxon>
        <taxon>Entelegynae</taxon>
        <taxon>Araneoidea</taxon>
        <taxon>Araneidae</taxon>
        <taxon>Araneus</taxon>
    </lineage>
</organism>
<sequence length="196" mass="22189">MDLSEHIRMDITTDNLPPNSISYASARMKSCSTGPMKSLNFPPYSKSSKEWEYATRVGTSLNFLKDLLYEARKETIDEDKLIEYTDTLVEISVFTDEFHYPVNFLPEDDVIGDSFQPFYFGVCCWPPQLPEHSEGALRGTVKCRASTTTTALITARAVEPFEVGRGMFREEDNILSNPVSGDSYKGLFANELRNKK</sequence>
<reference evidence="1 2" key="1">
    <citation type="journal article" date="2019" name="Sci. Rep.">
        <title>Orb-weaving spider Araneus ventricosus genome elucidates the spidroin gene catalogue.</title>
        <authorList>
            <person name="Kono N."/>
            <person name="Nakamura H."/>
            <person name="Ohtoshi R."/>
            <person name="Moran D.A.P."/>
            <person name="Shinohara A."/>
            <person name="Yoshida Y."/>
            <person name="Fujiwara M."/>
            <person name="Mori M."/>
            <person name="Tomita M."/>
            <person name="Arakawa K."/>
        </authorList>
    </citation>
    <scope>NUCLEOTIDE SEQUENCE [LARGE SCALE GENOMIC DNA]</scope>
</reference>
<gene>
    <name evidence="1" type="ORF">AVEN_125232_1</name>
</gene>
<evidence type="ECO:0000313" key="1">
    <source>
        <dbReference type="EMBL" id="GBN93829.1"/>
    </source>
</evidence>
<dbReference type="Proteomes" id="UP000499080">
    <property type="component" value="Unassembled WGS sequence"/>
</dbReference>
<evidence type="ECO:0000313" key="2">
    <source>
        <dbReference type="Proteomes" id="UP000499080"/>
    </source>
</evidence>
<dbReference type="EMBL" id="BGPR01025156">
    <property type="protein sequence ID" value="GBN93829.1"/>
    <property type="molecule type" value="Genomic_DNA"/>
</dbReference>
<proteinExistence type="predicted"/>